<proteinExistence type="inferred from homology"/>
<evidence type="ECO:0000259" key="3">
    <source>
        <dbReference type="Pfam" id="PF00888"/>
    </source>
</evidence>
<evidence type="ECO:0000256" key="1">
    <source>
        <dbReference type="ARBA" id="ARBA00006019"/>
    </source>
</evidence>
<dbReference type="Pfam" id="PF00888">
    <property type="entry name" value="Cullin"/>
    <property type="match status" value="1"/>
</dbReference>
<comment type="caution">
    <text evidence="4">The sequence shown here is derived from an EMBL/GenBank/DDBJ whole genome shotgun (WGS) entry which is preliminary data.</text>
</comment>
<dbReference type="Proteomes" id="UP000237347">
    <property type="component" value="Unassembled WGS sequence"/>
</dbReference>
<organism evidence="4 5">
    <name type="scientific">Quercus suber</name>
    <name type="common">Cork oak</name>
    <dbReference type="NCBI Taxonomy" id="58331"/>
    <lineage>
        <taxon>Eukaryota</taxon>
        <taxon>Viridiplantae</taxon>
        <taxon>Streptophyta</taxon>
        <taxon>Embryophyta</taxon>
        <taxon>Tracheophyta</taxon>
        <taxon>Spermatophyta</taxon>
        <taxon>Magnoliopsida</taxon>
        <taxon>eudicotyledons</taxon>
        <taxon>Gunneridae</taxon>
        <taxon>Pentapetalae</taxon>
        <taxon>rosids</taxon>
        <taxon>fabids</taxon>
        <taxon>Fagales</taxon>
        <taxon>Fagaceae</taxon>
        <taxon>Quercus</taxon>
    </lineage>
</organism>
<dbReference type="Gene3D" id="1.20.1310.10">
    <property type="entry name" value="Cullin Repeats"/>
    <property type="match status" value="1"/>
</dbReference>
<feature type="domain" description="Cullin N-terminal" evidence="3">
    <location>
        <begin position="98"/>
        <end position="167"/>
    </location>
</feature>
<dbReference type="GO" id="GO:0031625">
    <property type="term" value="F:ubiquitin protein ligase binding"/>
    <property type="evidence" value="ECO:0007669"/>
    <property type="project" value="InterPro"/>
</dbReference>
<dbReference type="InterPro" id="IPR001373">
    <property type="entry name" value="Cullin_N"/>
</dbReference>
<sequence length="176" mass="20886">MIQASHSTSRSAAHRRRFGDDPSVALSSHQQRFGDGSPIQEETSVWISPWKLSWNYKELDFIQNFEMHNYFNTFKAYLPHSSSKIEGWRHCITTQLQTFFYTRELLLEELNRKWADYKKALETIRDVIMYMEKTVIPSTHKTPIRELGFWRDIVIPQTRLQDTLLSLFIKKGMVKL</sequence>
<dbReference type="EMBL" id="PKMF04000083">
    <property type="protein sequence ID" value="KAK7851781.1"/>
    <property type="molecule type" value="Genomic_DNA"/>
</dbReference>
<dbReference type="SUPFAM" id="SSF74788">
    <property type="entry name" value="Cullin repeat-like"/>
    <property type="match status" value="1"/>
</dbReference>
<comment type="similarity">
    <text evidence="1">Belongs to the cullin family.</text>
</comment>
<gene>
    <name evidence="4" type="primary">CUL3B_0</name>
    <name evidence="4" type="ORF">CFP56_041001</name>
</gene>
<protein>
    <submittedName>
        <fullName evidence="4">Cullin-3b</fullName>
    </submittedName>
</protein>
<feature type="compositionally biased region" description="Low complexity" evidence="2">
    <location>
        <begin position="1"/>
        <end position="11"/>
    </location>
</feature>
<evidence type="ECO:0000313" key="4">
    <source>
        <dbReference type="EMBL" id="KAK7851781.1"/>
    </source>
</evidence>
<feature type="region of interest" description="Disordered" evidence="2">
    <location>
        <begin position="1"/>
        <end position="37"/>
    </location>
</feature>
<keyword evidence="5" id="KW-1185">Reference proteome</keyword>
<dbReference type="GO" id="GO:0006511">
    <property type="term" value="P:ubiquitin-dependent protein catabolic process"/>
    <property type="evidence" value="ECO:0007669"/>
    <property type="project" value="InterPro"/>
</dbReference>
<dbReference type="AlphaFoldDB" id="A0AAW0LMX5"/>
<evidence type="ECO:0000313" key="5">
    <source>
        <dbReference type="Proteomes" id="UP000237347"/>
    </source>
</evidence>
<name>A0AAW0LMX5_QUESU</name>
<dbReference type="InterPro" id="IPR016159">
    <property type="entry name" value="Cullin_repeat-like_dom_sf"/>
</dbReference>
<evidence type="ECO:0000256" key="2">
    <source>
        <dbReference type="SAM" id="MobiDB-lite"/>
    </source>
</evidence>
<reference evidence="4 5" key="1">
    <citation type="journal article" date="2018" name="Sci. Data">
        <title>The draft genome sequence of cork oak.</title>
        <authorList>
            <person name="Ramos A.M."/>
            <person name="Usie A."/>
            <person name="Barbosa P."/>
            <person name="Barros P.M."/>
            <person name="Capote T."/>
            <person name="Chaves I."/>
            <person name="Simoes F."/>
            <person name="Abreu I."/>
            <person name="Carrasquinho I."/>
            <person name="Faro C."/>
            <person name="Guimaraes J.B."/>
            <person name="Mendonca D."/>
            <person name="Nobrega F."/>
            <person name="Rodrigues L."/>
            <person name="Saibo N.J.M."/>
            <person name="Varela M.C."/>
            <person name="Egas C."/>
            <person name="Matos J."/>
            <person name="Miguel C.M."/>
            <person name="Oliveira M.M."/>
            <person name="Ricardo C.P."/>
            <person name="Goncalves S."/>
        </authorList>
    </citation>
    <scope>NUCLEOTIDE SEQUENCE [LARGE SCALE GENOMIC DNA]</scope>
    <source>
        <strain evidence="5">cv. HL8</strain>
    </source>
</reference>
<accession>A0AAW0LMX5</accession>